<proteinExistence type="predicted"/>
<evidence type="ECO:0000313" key="2">
    <source>
        <dbReference type="Proteomes" id="UP001415857"/>
    </source>
</evidence>
<name>A0AAP0RN20_LIQFO</name>
<keyword evidence="2" id="KW-1185">Reference proteome</keyword>
<organism evidence="1 2">
    <name type="scientific">Liquidambar formosana</name>
    <name type="common">Formosan gum</name>
    <dbReference type="NCBI Taxonomy" id="63359"/>
    <lineage>
        <taxon>Eukaryota</taxon>
        <taxon>Viridiplantae</taxon>
        <taxon>Streptophyta</taxon>
        <taxon>Embryophyta</taxon>
        <taxon>Tracheophyta</taxon>
        <taxon>Spermatophyta</taxon>
        <taxon>Magnoliopsida</taxon>
        <taxon>eudicotyledons</taxon>
        <taxon>Gunneridae</taxon>
        <taxon>Pentapetalae</taxon>
        <taxon>Saxifragales</taxon>
        <taxon>Altingiaceae</taxon>
        <taxon>Liquidambar</taxon>
    </lineage>
</organism>
<gene>
    <name evidence="1" type="ORF">L1049_003814</name>
</gene>
<reference evidence="1 2" key="1">
    <citation type="journal article" date="2024" name="Plant J.">
        <title>Genome sequences and population genomics reveal climatic adaptation and genomic divergence between two closely related sweetgum species.</title>
        <authorList>
            <person name="Xu W.Q."/>
            <person name="Ren C.Q."/>
            <person name="Zhang X.Y."/>
            <person name="Comes H.P."/>
            <person name="Liu X.H."/>
            <person name="Li Y.G."/>
            <person name="Kettle C.J."/>
            <person name="Jalonen R."/>
            <person name="Gaisberger H."/>
            <person name="Ma Y.Z."/>
            <person name="Qiu Y.X."/>
        </authorList>
    </citation>
    <scope>NUCLEOTIDE SEQUENCE [LARGE SCALE GENOMIC DNA]</scope>
    <source>
        <strain evidence="1">Hangzhou</strain>
    </source>
</reference>
<dbReference type="AlphaFoldDB" id="A0AAP0RN20"/>
<protein>
    <submittedName>
        <fullName evidence="1">Uncharacterized protein</fullName>
    </submittedName>
</protein>
<sequence>MTSSLHLDKELHNLLIFELCLELDWEIKWCTVPDIKMHNHIFKCSSLKGVVRYHLSITAYTKVKDATVLYMDAMKVGEVHLKAAKYMLRGGDRSISSCIYMLPRLLNSWGCHGLAPSGCRLAGVYKGSKVILSSFTL</sequence>
<accession>A0AAP0RN20</accession>
<comment type="caution">
    <text evidence="1">The sequence shown here is derived from an EMBL/GenBank/DDBJ whole genome shotgun (WGS) entry which is preliminary data.</text>
</comment>
<dbReference type="EMBL" id="JBBPBK010000007">
    <property type="protein sequence ID" value="KAK9280923.1"/>
    <property type="molecule type" value="Genomic_DNA"/>
</dbReference>
<dbReference type="Proteomes" id="UP001415857">
    <property type="component" value="Unassembled WGS sequence"/>
</dbReference>
<evidence type="ECO:0000313" key="1">
    <source>
        <dbReference type="EMBL" id="KAK9280923.1"/>
    </source>
</evidence>